<dbReference type="GO" id="GO:0042025">
    <property type="term" value="C:host cell nucleus"/>
    <property type="evidence" value="ECO:0007669"/>
    <property type="project" value="UniProtKB-SubCell"/>
</dbReference>
<dbReference type="InterPro" id="IPR006134">
    <property type="entry name" value="DNA-dir_DNA_pol_B_multi_dom"/>
</dbReference>
<keyword evidence="5 11" id="KW-0548">Nucleotidyltransferase</keyword>
<dbReference type="InterPro" id="IPR036397">
    <property type="entry name" value="RNaseH_sf"/>
</dbReference>
<evidence type="ECO:0000256" key="3">
    <source>
        <dbReference type="ARBA" id="ARBA00022562"/>
    </source>
</evidence>
<dbReference type="GO" id="GO:0003677">
    <property type="term" value="F:DNA binding"/>
    <property type="evidence" value="ECO:0007669"/>
    <property type="project" value="UniProtKB-KW"/>
</dbReference>
<dbReference type="InterPro" id="IPR043502">
    <property type="entry name" value="DNA/RNA_pol_sf"/>
</dbReference>
<dbReference type="GO" id="GO:0000166">
    <property type="term" value="F:nucleotide binding"/>
    <property type="evidence" value="ECO:0007669"/>
    <property type="project" value="InterPro"/>
</dbReference>
<dbReference type="SMART" id="SM00486">
    <property type="entry name" value="POLBc"/>
    <property type="match status" value="1"/>
</dbReference>
<comment type="catalytic activity">
    <reaction evidence="10 11">
        <text>DNA(n) + a 2'-deoxyribonucleoside 5'-triphosphate = DNA(n+1) + diphosphate</text>
        <dbReference type="Rhea" id="RHEA:22508"/>
        <dbReference type="Rhea" id="RHEA-COMP:17339"/>
        <dbReference type="Rhea" id="RHEA-COMP:17340"/>
        <dbReference type="ChEBI" id="CHEBI:33019"/>
        <dbReference type="ChEBI" id="CHEBI:61560"/>
        <dbReference type="ChEBI" id="CHEBI:173112"/>
        <dbReference type="EC" id="2.7.7.7"/>
    </reaction>
</comment>
<reference evidence="14" key="4">
    <citation type="submission" date="2019-08" db="EMBL/GenBank/DDBJ databases">
        <title>Annotated Complete DNA Sequences of Six EEHV1A Genomes from Lethal HD cases in Young Asian Elephants from India.</title>
        <authorList>
            <person name="Krishnankutty S.P."/>
            <person name="Zachariah A."/>
            <person name="Maheswari U."/>
            <person name="Heaggans S.Y."/>
            <person name="Muraleedharan M."/>
            <person name="Velayutham D."/>
            <person name="Santhosh S."/>
            <person name="Hayward G.S."/>
        </authorList>
    </citation>
    <scope>NUCLEOTIDE SEQUENCE</scope>
    <source>
        <strain evidence="14">IP91 Thirunelli1</strain>
    </source>
</reference>
<dbReference type="InterPro" id="IPR023211">
    <property type="entry name" value="DNA_pol_palm_dom_sf"/>
</dbReference>
<evidence type="ECO:0000256" key="7">
    <source>
        <dbReference type="ARBA" id="ARBA00022932"/>
    </source>
</evidence>
<evidence type="ECO:0000256" key="6">
    <source>
        <dbReference type="ARBA" id="ARBA00022705"/>
    </source>
</evidence>
<comment type="similarity">
    <text evidence="2 11">Belongs to the DNA polymerase type-B family.</text>
</comment>
<dbReference type="EC" id="2.7.7.7" evidence="11"/>
<evidence type="ECO:0000259" key="12">
    <source>
        <dbReference type="Pfam" id="PF00136"/>
    </source>
</evidence>
<keyword evidence="6 11" id="KW-0235">DNA replication</keyword>
<dbReference type="Pfam" id="PF00136">
    <property type="entry name" value="DNA_pol_B"/>
    <property type="match status" value="1"/>
</dbReference>
<evidence type="ECO:0000256" key="8">
    <source>
        <dbReference type="ARBA" id="ARBA00023109"/>
    </source>
</evidence>
<dbReference type="Pfam" id="PF03104">
    <property type="entry name" value="DNA_pol_B_exo1"/>
    <property type="match status" value="1"/>
</dbReference>
<dbReference type="EMBL" id="MN366290">
    <property type="protein sequence ID" value="QOE74579.1"/>
    <property type="molecule type" value="Genomic_DNA"/>
</dbReference>
<keyword evidence="4 11" id="KW-0808">Transferase</keyword>
<dbReference type="SMR" id="A0A866VT27"/>
<evidence type="ECO:0000313" key="14">
    <source>
        <dbReference type="EMBL" id="QOE74579.1"/>
    </source>
</evidence>
<dbReference type="SUPFAM" id="SSF53098">
    <property type="entry name" value="Ribonuclease H-like"/>
    <property type="match status" value="1"/>
</dbReference>
<comment type="subcellular location">
    <subcellularLocation>
        <location evidence="1">Host nucleus</location>
    </subcellularLocation>
</comment>
<reference evidence="14" key="3">
    <citation type="journal article" date="2016" name="MSphere">
        <title>Complete Genome Sequence of Elephant Endotheliotropic Herpesvirus 4, the First Example of a GC-Rich Branch Proboscivirus.</title>
        <authorList>
            <person name="Ling P.D."/>
            <person name="Long S.Y."/>
            <person name="Fuery A."/>
            <person name="Peng R.S."/>
            <person name="Heaggans S.Y."/>
            <person name="Qin X."/>
            <person name="Worley K.C."/>
            <person name="Dugan S."/>
            <person name="Hayward G.S."/>
        </authorList>
    </citation>
    <scope>NUCLEOTIDE SEQUENCE</scope>
    <source>
        <strain evidence="14">IP91 Thirunelli1</strain>
    </source>
</reference>
<dbReference type="Gene3D" id="1.10.132.60">
    <property type="entry name" value="DNA polymerase family B, C-terminal domain"/>
    <property type="match status" value="1"/>
</dbReference>
<sequence length="1047" mass="118870">MMAFFNPYFKSRNNGNDKPPKQSMSFAKQHKNKESTFLSITPECIIKPKSSKLLKKYNGEQPRLFYRGEPVLLCTVRELSQWPVKDIVNVNDGSADGSECEAVVSSTSHGETDSPVTTNSCEETVVFHIYEQCVFCAHDVSYEYLPWRYKRFLSPTGAIISLIGKTEDGTDVCVNVHGQAYYFYVAMKDEAATRDAVSKVMSNLEKESSSCSYVVKQVNKMSLMGFNTNTSPYLMMSFSNHFVGKEAARNLKDLDFEIFEHLVEPNTRFLVDNEFCSFGWYSLKTPYVRQTSKDSNCELELDCCVGDLQVLRDRVEWPNYKCMAFDIECLSGSVDDAFPDATNPDDIIIQISCVCFDIKNTIETQHLFTLGSCAEIPGVYIYECASEYELIESFLTFVRVYGPNFITGYNINAFDIPYVIGRCRYYNIQCGAFTKMKRGRMTCFKGVESFLNRCQCKVTISGIVIIDMYRVCMDKVSAPNHKLDTVVDMLLGEKKHSVPYKQIPVLFRRDDDGRAVVGAYCVHDSVLVHKLFCKLLFHYEASAIARLSNISMNKVIFDGQQSRIFTCMLAAARRECLIIPSIDEAGEDTYQGATVLEPKTGFYNTPVAVFDFASLYPSIIQAYNLCYCTLITDNDVASLREEDVTMVTTNTGRVHRFVKPHVRKSILSQLLTSWLAERKAVREKLKHCKDPLMQILLDKQQLALKLTCNAVYGFTGVSKGMFPCLAIAESVTAQGRQLLAVTKQYICDRFNDWTFLTQIAPELVDCPVDSNRFKIDVVYGDTDSVFVLLCGIEDADRLYSALPNFVAHITKTLFPPPIKLEVDKVFEKLLLLCKKRYVGVLHGEEKLSMKGIDLVRRNVCGFVKNTTLAVIKSLFSDNVISEAVQKMSGMTQDQVCKEGLPPGFFKLVALITDARERLYENRVDIHELQLSATLTQACDKYKQQNLPHLTVVRKKLERREEIPNTGDRIFYVLLAHPDERVANYVIAEDPDYVETHRLQINCSKYFSNLISSITHSISPIFPEFISKPDRFLMSCVPRKTYPKPILN</sequence>
<feature type="domain" description="DNA-directed DNA polymerase family B exonuclease" evidence="13">
    <location>
        <begin position="257"/>
        <end position="486"/>
    </location>
</feature>
<dbReference type="InterPro" id="IPR006133">
    <property type="entry name" value="DNA-dir_DNA_pol_B_exonuc"/>
</dbReference>
<reference evidence="14" key="1">
    <citation type="journal article" date="2013" name="Genome Announc.">
        <title>Complete Genome Sequence of Elephant Endotheliotropic Herpesvirus 1A.</title>
        <authorList>
            <person name="Ling P.D."/>
            <person name="Reid J.G."/>
            <person name="Qin X."/>
            <person name="Muzny D.M."/>
            <person name="Gibbs R."/>
            <person name="Petrosino J."/>
            <person name="Peng R."/>
            <person name="Zong J.C."/>
            <person name="Heaggans S.Y."/>
            <person name="Hayward G.S."/>
        </authorList>
    </citation>
    <scope>NUCLEOTIDE SEQUENCE</scope>
    <source>
        <strain evidence="14">IP91 Thirunelli1</strain>
    </source>
</reference>
<dbReference type="PROSITE" id="PS00116">
    <property type="entry name" value="DNA_POLYMERASE_B"/>
    <property type="match status" value="1"/>
</dbReference>
<feature type="domain" description="DNA-directed DNA polymerase family B multifunctional" evidence="12">
    <location>
        <begin position="550"/>
        <end position="1019"/>
    </location>
</feature>
<evidence type="ECO:0000259" key="13">
    <source>
        <dbReference type="Pfam" id="PF03104"/>
    </source>
</evidence>
<evidence type="ECO:0000256" key="5">
    <source>
        <dbReference type="ARBA" id="ARBA00022695"/>
    </source>
</evidence>
<organism evidence="14">
    <name type="scientific">Elephant endotheliotropic herpesvirus 1A</name>
    <dbReference type="NCBI Taxonomy" id="759753"/>
    <lineage>
        <taxon>Viruses</taxon>
        <taxon>Duplodnaviria</taxon>
        <taxon>Heunggongvirae</taxon>
        <taxon>Peploviricota</taxon>
        <taxon>Herviviricetes</taxon>
        <taxon>Herpesvirales</taxon>
        <taxon>Orthoherpesviridae</taxon>
        <taxon>Betaherpesvirinae</taxon>
        <taxon>Proboscivirus</taxon>
        <taxon>Proboscivirus elephantidbeta1</taxon>
        <taxon>Elephantid herpesvirus 1</taxon>
    </lineage>
</organism>
<proteinExistence type="inferred from homology"/>
<evidence type="ECO:0000256" key="4">
    <source>
        <dbReference type="ARBA" id="ARBA00022679"/>
    </source>
</evidence>
<keyword evidence="8" id="KW-1194">Viral DNA replication</keyword>
<dbReference type="InterPro" id="IPR017964">
    <property type="entry name" value="DNA-dir_DNA_pol_B_CS"/>
</dbReference>
<evidence type="ECO:0000256" key="11">
    <source>
        <dbReference type="RuleBase" id="RU000442"/>
    </source>
</evidence>
<keyword evidence="9 11" id="KW-0238">DNA-binding</keyword>
<name>A0A866VT27_ELHV1</name>
<evidence type="ECO:0000256" key="9">
    <source>
        <dbReference type="ARBA" id="ARBA00023125"/>
    </source>
</evidence>
<dbReference type="GO" id="GO:0039693">
    <property type="term" value="P:viral DNA genome replication"/>
    <property type="evidence" value="ECO:0007669"/>
    <property type="project" value="UniProtKB-KW"/>
</dbReference>
<dbReference type="InterPro" id="IPR006172">
    <property type="entry name" value="DNA-dir_DNA_pol_B"/>
</dbReference>
<dbReference type="GO" id="GO:0003887">
    <property type="term" value="F:DNA-directed DNA polymerase activity"/>
    <property type="evidence" value="ECO:0007669"/>
    <property type="project" value="UniProtKB-KW"/>
</dbReference>
<gene>
    <name evidence="14" type="primary">U38</name>
</gene>
<dbReference type="GO" id="GO:0006261">
    <property type="term" value="P:DNA-templated DNA replication"/>
    <property type="evidence" value="ECO:0007669"/>
    <property type="project" value="TreeGrafter"/>
</dbReference>
<accession>A0A866VT27</accession>
<dbReference type="Gene3D" id="3.30.342.10">
    <property type="entry name" value="DNA Polymerase, chain B, domain 1"/>
    <property type="match status" value="1"/>
</dbReference>
<evidence type="ECO:0000256" key="2">
    <source>
        <dbReference type="ARBA" id="ARBA00005755"/>
    </source>
</evidence>
<reference evidence="14" key="2">
    <citation type="journal article" date="2013" name="J. Wildl. Dis.">
        <title>Fatal herpesvirus hemorrhagic disease in wild and orphan asian elephants in southern India.</title>
        <authorList>
            <person name="Zachariah A."/>
            <person name="Zong J.-C."/>
            <person name="Long S.Y."/>
            <person name="Latimer E.M."/>
            <person name="Heaggans S.Y."/>
            <person name="Richman L.K."/>
            <person name="Hayward G.S."/>
        </authorList>
    </citation>
    <scope>NUCLEOTIDE SEQUENCE</scope>
    <source>
        <strain evidence="14">IP91 Thirunelli1</strain>
    </source>
</reference>
<protein>
    <recommendedName>
        <fullName evidence="11">DNA polymerase</fullName>
        <ecNumber evidence="11">2.7.7.7</ecNumber>
    </recommendedName>
</protein>
<dbReference type="SUPFAM" id="SSF56672">
    <property type="entry name" value="DNA/RNA polymerases"/>
    <property type="match status" value="1"/>
</dbReference>
<dbReference type="InterPro" id="IPR042087">
    <property type="entry name" value="DNA_pol_B_thumb"/>
</dbReference>
<evidence type="ECO:0000256" key="10">
    <source>
        <dbReference type="ARBA" id="ARBA00049244"/>
    </source>
</evidence>
<dbReference type="Gene3D" id="3.90.1600.10">
    <property type="entry name" value="Palm domain of DNA polymerase"/>
    <property type="match status" value="1"/>
</dbReference>
<dbReference type="InterPro" id="IPR012337">
    <property type="entry name" value="RNaseH-like_sf"/>
</dbReference>
<dbReference type="PRINTS" id="PR00106">
    <property type="entry name" value="DNAPOLB"/>
</dbReference>
<evidence type="ECO:0000256" key="1">
    <source>
        <dbReference type="ARBA" id="ARBA00004147"/>
    </source>
</evidence>
<dbReference type="Gene3D" id="1.10.287.690">
    <property type="entry name" value="Helix hairpin bin"/>
    <property type="match status" value="1"/>
</dbReference>
<keyword evidence="7 11" id="KW-0239">DNA-directed DNA polymerase</keyword>
<dbReference type="InterPro" id="IPR050240">
    <property type="entry name" value="DNA_pol_type-B"/>
</dbReference>
<dbReference type="PANTHER" id="PTHR10322:SF23">
    <property type="entry name" value="DNA POLYMERASE DELTA CATALYTIC SUBUNIT"/>
    <property type="match status" value="1"/>
</dbReference>
<keyword evidence="3" id="KW-1048">Host nucleus</keyword>
<dbReference type="Gene3D" id="3.30.420.10">
    <property type="entry name" value="Ribonuclease H-like superfamily/Ribonuclease H"/>
    <property type="match status" value="1"/>
</dbReference>
<reference evidence="14" key="5">
    <citation type="journal article" name="PLoS ONE">
        <title>Extended genotypic evaluation and comparison of twenty-two cases of lethal EEHV1 hemorrhagic disease in wild and captive Asian elephants in India.</title>
        <authorList>
            <person name="Zachariah A."/>
            <person name="Sajesh P.K."/>
            <person name="Santhosh S."/>
            <person name="Bathrachalam C."/>
            <person name="Megha M."/>
            <person name="Pandiyan J."/>
            <person name="Jishnu M."/>
            <person name="Kobragade R.S."/>
            <person name="Long S.Y."/>
            <person name="Zong J.-C."/>
            <person name="Latimer E.M."/>
            <person name="Heaggans S.Y."/>
            <person name="Hayward G.S."/>
        </authorList>
    </citation>
    <scope>NUCLEOTIDE SEQUENCE</scope>
    <source>
        <strain evidence="14">IP91 Thirunelli1</strain>
    </source>
</reference>
<dbReference type="PANTHER" id="PTHR10322">
    <property type="entry name" value="DNA POLYMERASE CATALYTIC SUBUNIT"/>
    <property type="match status" value="1"/>
</dbReference>